<dbReference type="Proteomes" id="UP000198908">
    <property type="component" value="Unassembled WGS sequence"/>
</dbReference>
<feature type="transmembrane region" description="Helical" evidence="1">
    <location>
        <begin position="285"/>
        <end position="304"/>
    </location>
</feature>
<feature type="transmembrane region" description="Helical" evidence="1">
    <location>
        <begin position="139"/>
        <end position="162"/>
    </location>
</feature>
<feature type="transmembrane region" description="Helical" evidence="1">
    <location>
        <begin position="231"/>
        <end position="251"/>
    </location>
</feature>
<keyword evidence="1" id="KW-1133">Transmembrane helix</keyword>
<evidence type="ECO:0000313" key="3">
    <source>
        <dbReference type="Proteomes" id="UP000198908"/>
    </source>
</evidence>
<reference evidence="3" key="1">
    <citation type="submission" date="2016-09" db="EMBL/GenBank/DDBJ databases">
        <authorList>
            <person name="Varghese N."/>
            <person name="Submissions S."/>
        </authorList>
    </citation>
    <scope>NUCLEOTIDE SEQUENCE [LARGE SCALE GENOMIC DNA]</scope>
    <source>
        <strain evidence="3">TNe-862</strain>
    </source>
</reference>
<dbReference type="OrthoDB" id="9785768at2"/>
<organism evidence="2 3">
    <name type="scientific">Paraburkholderia lycopersici</name>
    <dbReference type="NCBI Taxonomy" id="416944"/>
    <lineage>
        <taxon>Bacteria</taxon>
        <taxon>Pseudomonadati</taxon>
        <taxon>Pseudomonadota</taxon>
        <taxon>Betaproteobacteria</taxon>
        <taxon>Burkholderiales</taxon>
        <taxon>Burkholderiaceae</taxon>
        <taxon>Paraburkholderia</taxon>
    </lineage>
</organism>
<name>A0A1G7CL40_9BURK</name>
<keyword evidence="3" id="KW-1185">Reference proteome</keyword>
<keyword evidence="1" id="KW-0472">Membrane</keyword>
<gene>
    <name evidence="2" type="ORF">SAMN05421548_14615</name>
</gene>
<feature type="transmembrane region" description="Helical" evidence="1">
    <location>
        <begin position="206"/>
        <end position="225"/>
    </location>
</feature>
<accession>A0A1G7CL40</accession>
<evidence type="ECO:0000313" key="2">
    <source>
        <dbReference type="EMBL" id="SDE39941.1"/>
    </source>
</evidence>
<dbReference type="RefSeq" id="WP_092006059.1">
    <property type="nucleotide sequence ID" value="NZ_FMYQ01000046.1"/>
</dbReference>
<evidence type="ECO:0000256" key="1">
    <source>
        <dbReference type="SAM" id="Phobius"/>
    </source>
</evidence>
<keyword evidence="1" id="KW-0812">Transmembrane</keyword>
<sequence>MSNACQHCGAALSADHAVCDACGVPSIAAAPGAAPAAASFDAAIARRARVLRDASAGDGLLSADGRQYPFSLESHWRSDVAPAVNMAVDARFSPAGELIDVRAVSEAAQQQETLNAAVNEAREVATHTLARLRSTGAPVATAFVGRVGYANLAAIALLALGWFAFDTISIRITSVSSIGLTFYDMLRALHSMNDIAGLEGATRGSAGFYGLLAWASLALCVAPFFVDARRLWLGLASPLAFGLAVAAGLYWKISTAMSALAGGNDEVSQLASGYARELAAEMFKALSFGFGFYLALAASVFLAVRGVMRYRAK</sequence>
<proteinExistence type="predicted"/>
<dbReference type="EMBL" id="FMYQ01000046">
    <property type="protein sequence ID" value="SDE39941.1"/>
    <property type="molecule type" value="Genomic_DNA"/>
</dbReference>
<dbReference type="AlphaFoldDB" id="A0A1G7CL40"/>
<protein>
    <submittedName>
        <fullName evidence="2">Uncharacterized protein</fullName>
    </submittedName>
</protein>
<dbReference type="STRING" id="416944.SAMN05421548_14615"/>